<accession>A0A0K9YX17</accession>
<dbReference type="PANTHER" id="PTHR33452:SF1">
    <property type="entry name" value="INNER MEMBRANE PROTEIN YPHA-RELATED"/>
    <property type="match status" value="1"/>
</dbReference>
<reference evidence="8 11" key="3">
    <citation type="submission" date="2019-06" db="EMBL/GenBank/DDBJ databases">
        <title>Whole genome shotgun sequence of Brevibacillus reuszeri NBRC 15719.</title>
        <authorList>
            <person name="Hosoyama A."/>
            <person name="Uohara A."/>
            <person name="Ohji S."/>
            <person name="Ichikawa N."/>
        </authorList>
    </citation>
    <scope>NUCLEOTIDE SEQUENCE [LARGE SCALE GENOMIC DNA]</scope>
    <source>
        <strain evidence="8 11">NBRC 15719</strain>
    </source>
</reference>
<reference evidence="9" key="2">
    <citation type="submission" date="2015-07" db="EMBL/GenBank/DDBJ databases">
        <title>MeaNS - Measles Nucleotide Surveillance Program.</title>
        <authorList>
            <person name="Tran T."/>
            <person name="Druce J."/>
        </authorList>
    </citation>
    <scope>NUCLEOTIDE SEQUENCE</scope>
    <source>
        <strain evidence="9">DSM 9887</strain>
    </source>
</reference>
<keyword evidence="4 7" id="KW-0812">Transmembrane</keyword>
<dbReference type="PATRIC" id="fig|54915.3.peg.6228"/>
<evidence type="ECO:0000256" key="7">
    <source>
        <dbReference type="SAM" id="Phobius"/>
    </source>
</evidence>
<keyword evidence="3" id="KW-1003">Cell membrane</keyword>
<dbReference type="STRING" id="54915.ADS79_04225"/>
<dbReference type="GO" id="GO:0005886">
    <property type="term" value="C:plasma membrane"/>
    <property type="evidence" value="ECO:0007669"/>
    <property type="project" value="UniProtKB-SubCell"/>
</dbReference>
<feature type="transmembrane region" description="Helical" evidence="7">
    <location>
        <begin position="45"/>
        <end position="63"/>
    </location>
</feature>
<keyword evidence="6 7" id="KW-0472">Membrane</keyword>
<dbReference type="EMBL" id="BJON01000008">
    <property type="protein sequence ID" value="GED68465.1"/>
    <property type="molecule type" value="Genomic_DNA"/>
</dbReference>
<dbReference type="AlphaFoldDB" id="A0A0K9YX17"/>
<evidence type="ECO:0000256" key="6">
    <source>
        <dbReference type="ARBA" id="ARBA00023136"/>
    </source>
</evidence>
<evidence type="ECO:0000313" key="9">
    <source>
        <dbReference type="EMBL" id="KNB73187.1"/>
    </source>
</evidence>
<keyword evidence="5 7" id="KW-1133">Transmembrane helix</keyword>
<evidence type="ECO:0000313" key="10">
    <source>
        <dbReference type="Proteomes" id="UP000036834"/>
    </source>
</evidence>
<dbReference type="InterPro" id="IPR032808">
    <property type="entry name" value="DoxX"/>
</dbReference>
<feature type="transmembrane region" description="Helical" evidence="7">
    <location>
        <begin position="6"/>
        <end position="24"/>
    </location>
</feature>
<reference evidence="10" key="1">
    <citation type="submission" date="2015-07" db="EMBL/GenBank/DDBJ databases">
        <title>Genome sequencing project for genomic taxonomy and phylogenomics of Bacillus-like bacteria.</title>
        <authorList>
            <person name="Liu B."/>
            <person name="Wang J."/>
            <person name="Zhu Y."/>
            <person name="Liu G."/>
            <person name="Chen Q."/>
            <person name="Chen Z."/>
            <person name="Lan J."/>
            <person name="Che J."/>
            <person name="Ge C."/>
            <person name="Shi H."/>
            <person name="Pan Z."/>
            <person name="Liu X."/>
        </authorList>
    </citation>
    <scope>NUCLEOTIDE SEQUENCE [LARGE SCALE GENOMIC DNA]</scope>
    <source>
        <strain evidence="10">DSM 9887</strain>
    </source>
</reference>
<dbReference type="EMBL" id="LGIQ01000005">
    <property type="protein sequence ID" value="KNB73187.1"/>
    <property type="molecule type" value="Genomic_DNA"/>
</dbReference>
<dbReference type="Pfam" id="PF07681">
    <property type="entry name" value="DoxX"/>
    <property type="match status" value="1"/>
</dbReference>
<dbReference type="PANTHER" id="PTHR33452">
    <property type="entry name" value="OXIDOREDUCTASE CATD-RELATED"/>
    <property type="match status" value="1"/>
</dbReference>
<comment type="caution">
    <text evidence="9">The sequence shown here is derived from an EMBL/GenBank/DDBJ whole genome shotgun (WGS) entry which is preliminary data.</text>
</comment>
<feature type="transmembrane region" description="Helical" evidence="7">
    <location>
        <begin position="69"/>
        <end position="87"/>
    </location>
</feature>
<organism evidence="9 10">
    <name type="scientific">Brevibacillus reuszeri</name>
    <dbReference type="NCBI Taxonomy" id="54915"/>
    <lineage>
        <taxon>Bacteria</taxon>
        <taxon>Bacillati</taxon>
        <taxon>Bacillota</taxon>
        <taxon>Bacilli</taxon>
        <taxon>Bacillales</taxon>
        <taxon>Paenibacillaceae</taxon>
        <taxon>Brevibacillus</taxon>
    </lineage>
</organism>
<name>A0A0K9YX17_9BACL</name>
<protein>
    <submittedName>
        <fullName evidence="9">Membrane protein</fullName>
    </submittedName>
    <submittedName>
        <fullName evidence="8">Oxidoreductase CatD</fullName>
    </submittedName>
</protein>
<dbReference type="Proteomes" id="UP000319578">
    <property type="component" value="Unassembled WGS sequence"/>
</dbReference>
<comment type="subcellular location">
    <subcellularLocation>
        <location evidence="1">Cell membrane</location>
        <topology evidence="1">Multi-pass membrane protein</topology>
    </subcellularLocation>
</comment>
<evidence type="ECO:0000256" key="1">
    <source>
        <dbReference type="ARBA" id="ARBA00004651"/>
    </source>
</evidence>
<evidence type="ECO:0000256" key="5">
    <source>
        <dbReference type="ARBA" id="ARBA00022989"/>
    </source>
</evidence>
<evidence type="ECO:0000313" key="11">
    <source>
        <dbReference type="Proteomes" id="UP000319578"/>
    </source>
</evidence>
<gene>
    <name evidence="8" type="primary">catD</name>
    <name evidence="9" type="ORF">ADS79_04225</name>
    <name evidence="8" type="ORF">BRE01_21670</name>
</gene>
<evidence type="ECO:0000256" key="4">
    <source>
        <dbReference type="ARBA" id="ARBA00022692"/>
    </source>
</evidence>
<dbReference type="RefSeq" id="WP_049737180.1">
    <property type="nucleotide sequence ID" value="NZ_BJON01000008.1"/>
</dbReference>
<sequence>MAHDKAFIALRMVTGIIFLMHGFAKLQKGMDAVSVMFVDLGLPGWLAYPVLAMELVGGLALILGVGAGFAAWGLAVIMAGAIVTVKWKNGFIGGPGKSGYEFDLILLAVTVCVGLKRTEKRPG</sequence>
<proteinExistence type="inferred from homology"/>
<comment type="similarity">
    <text evidence="2">Belongs to the DoxX family.</text>
</comment>
<dbReference type="OrthoDB" id="886570at2"/>
<dbReference type="Proteomes" id="UP000036834">
    <property type="component" value="Unassembled WGS sequence"/>
</dbReference>
<evidence type="ECO:0000256" key="3">
    <source>
        <dbReference type="ARBA" id="ARBA00022475"/>
    </source>
</evidence>
<evidence type="ECO:0000313" key="8">
    <source>
        <dbReference type="EMBL" id="GED68465.1"/>
    </source>
</evidence>
<dbReference type="InterPro" id="IPR051907">
    <property type="entry name" value="DoxX-like_oxidoreductase"/>
</dbReference>
<evidence type="ECO:0000256" key="2">
    <source>
        <dbReference type="ARBA" id="ARBA00006679"/>
    </source>
</evidence>
<keyword evidence="11" id="KW-1185">Reference proteome</keyword>